<evidence type="ECO:0000256" key="2">
    <source>
        <dbReference type="ARBA" id="ARBA00006577"/>
    </source>
</evidence>
<feature type="domain" description="PPIase FKBP-type" evidence="9">
    <location>
        <begin position="137"/>
        <end position="223"/>
    </location>
</feature>
<evidence type="ECO:0000256" key="1">
    <source>
        <dbReference type="ARBA" id="ARBA00000971"/>
    </source>
</evidence>
<dbReference type="Gene3D" id="1.10.287.460">
    <property type="entry name" value="Peptidyl-prolyl cis-trans isomerase, FKBP-type, N-terminal domain"/>
    <property type="match status" value="1"/>
</dbReference>
<dbReference type="GO" id="GO:0006457">
    <property type="term" value="P:protein folding"/>
    <property type="evidence" value="ECO:0007669"/>
    <property type="project" value="InterPro"/>
</dbReference>
<feature type="signal peptide" evidence="8">
    <location>
        <begin position="1"/>
        <end position="22"/>
    </location>
</feature>
<dbReference type="Proteomes" id="UP000324159">
    <property type="component" value="Unassembled WGS sequence"/>
</dbReference>
<evidence type="ECO:0000256" key="6">
    <source>
        <dbReference type="PROSITE-ProRule" id="PRU00277"/>
    </source>
</evidence>
<dbReference type="GO" id="GO:0003755">
    <property type="term" value="F:peptidyl-prolyl cis-trans isomerase activity"/>
    <property type="evidence" value="ECO:0007669"/>
    <property type="project" value="UniProtKB-UniRule"/>
</dbReference>
<name>A0A5D3WH59_9BACT</name>
<accession>A0A5D3WH59</accession>
<feature type="chain" id="PRO_5023084670" description="Peptidyl-prolyl cis-trans isomerase" evidence="8">
    <location>
        <begin position="23"/>
        <end position="223"/>
    </location>
</feature>
<dbReference type="Pfam" id="PF01346">
    <property type="entry name" value="FKBP_N"/>
    <property type="match status" value="1"/>
</dbReference>
<dbReference type="FunFam" id="3.10.50.40:FF:000045">
    <property type="entry name" value="Peptidyl-prolyl cis-trans isomerase"/>
    <property type="match status" value="1"/>
</dbReference>
<evidence type="ECO:0000256" key="7">
    <source>
        <dbReference type="RuleBase" id="RU003915"/>
    </source>
</evidence>
<keyword evidence="4 6" id="KW-0697">Rotamase</keyword>
<dbReference type="PROSITE" id="PS50059">
    <property type="entry name" value="FKBP_PPIASE"/>
    <property type="match status" value="1"/>
</dbReference>
<dbReference type="InterPro" id="IPR001179">
    <property type="entry name" value="PPIase_FKBP_dom"/>
</dbReference>
<keyword evidence="11" id="KW-1185">Reference proteome</keyword>
<evidence type="ECO:0000256" key="8">
    <source>
        <dbReference type="SAM" id="SignalP"/>
    </source>
</evidence>
<dbReference type="AlphaFoldDB" id="A0A5D3WH59"/>
<dbReference type="RefSeq" id="WP_148896507.1">
    <property type="nucleotide sequence ID" value="NZ_VNIB01000011.1"/>
</dbReference>
<evidence type="ECO:0000259" key="9">
    <source>
        <dbReference type="PROSITE" id="PS50059"/>
    </source>
</evidence>
<dbReference type="InterPro" id="IPR000774">
    <property type="entry name" value="PPIase_FKBP_N"/>
</dbReference>
<keyword evidence="5 6" id="KW-0413">Isomerase</keyword>
<dbReference type="SUPFAM" id="SSF54534">
    <property type="entry name" value="FKBP-like"/>
    <property type="match status" value="1"/>
</dbReference>
<protein>
    <recommendedName>
        <fullName evidence="7">Peptidyl-prolyl cis-trans isomerase</fullName>
        <ecNumber evidence="7">5.2.1.8</ecNumber>
    </recommendedName>
</protein>
<proteinExistence type="inferred from homology"/>
<dbReference type="Pfam" id="PF00254">
    <property type="entry name" value="FKBP_C"/>
    <property type="match status" value="1"/>
</dbReference>
<dbReference type="OrthoDB" id="9812109at2"/>
<reference evidence="10 11" key="1">
    <citation type="submission" date="2019-07" db="EMBL/GenBank/DDBJ databases">
        <title>Genomic Encyclopedia of Type Strains, Phase IV (KMG-IV): sequencing the most valuable type-strain genomes for metagenomic binning, comparative biology and taxonomic classification.</title>
        <authorList>
            <person name="Goeker M."/>
        </authorList>
    </citation>
    <scope>NUCLEOTIDE SEQUENCE [LARGE SCALE GENOMIC DNA]</scope>
    <source>
        <strain evidence="10 11">SS015</strain>
    </source>
</reference>
<comment type="similarity">
    <text evidence="2 7">Belongs to the FKBP-type PPIase family.</text>
</comment>
<comment type="caution">
    <text evidence="10">The sequence shown here is derived from an EMBL/GenBank/DDBJ whole genome shotgun (WGS) entry which is preliminary data.</text>
</comment>
<dbReference type="PANTHER" id="PTHR43811:SF19">
    <property type="entry name" value="39 KDA FK506-BINDING NUCLEAR PROTEIN"/>
    <property type="match status" value="1"/>
</dbReference>
<dbReference type="InterPro" id="IPR046357">
    <property type="entry name" value="PPIase_dom_sf"/>
</dbReference>
<evidence type="ECO:0000256" key="5">
    <source>
        <dbReference type="ARBA" id="ARBA00023235"/>
    </source>
</evidence>
<keyword evidence="3 8" id="KW-0732">Signal</keyword>
<evidence type="ECO:0000313" key="11">
    <source>
        <dbReference type="Proteomes" id="UP000324159"/>
    </source>
</evidence>
<dbReference type="EMBL" id="VNIB01000011">
    <property type="protein sequence ID" value="TYO97113.1"/>
    <property type="molecule type" value="Genomic_DNA"/>
</dbReference>
<dbReference type="PANTHER" id="PTHR43811">
    <property type="entry name" value="FKBP-TYPE PEPTIDYL-PROLYL CIS-TRANS ISOMERASE FKPA"/>
    <property type="match status" value="1"/>
</dbReference>
<sequence length="223" mass="24036">MRMTTLAASLLLALAMALPVAAADKKPTTLEERVSYGIGMNIGRDFKGKGFEVNPDLLARGIKDVLAGGELLMTEDEVRQTIMELQQVLQEKAAAKNRAEGEAFLAANRKKDGVKVTASGLQYRVIREGDGATPGPDSTVTVNYRGALVDGTEFDSSYKRGKPATFQLNRVIRGWTEGLQLMKAGGKYEFVLPADLAYGEQGAGQVIGPNSVLIFEVELLEVN</sequence>
<gene>
    <name evidence="10" type="ORF">EDC39_11143</name>
</gene>
<dbReference type="EC" id="5.2.1.8" evidence="7"/>
<dbReference type="Gene3D" id="3.10.50.40">
    <property type="match status" value="1"/>
</dbReference>
<organism evidence="10 11">
    <name type="scientific">Geothermobacter ehrlichii</name>
    <dbReference type="NCBI Taxonomy" id="213224"/>
    <lineage>
        <taxon>Bacteria</taxon>
        <taxon>Pseudomonadati</taxon>
        <taxon>Thermodesulfobacteriota</taxon>
        <taxon>Desulfuromonadia</taxon>
        <taxon>Desulfuromonadales</taxon>
        <taxon>Geothermobacteraceae</taxon>
        <taxon>Geothermobacter</taxon>
    </lineage>
</organism>
<evidence type="ECO:0000313" key="10">
    <source>
        <dbReference type="EMBL" id="TYO97113.1"/>
    </source>
</evidence>
<comment type="catalytic activity">
    <reaction evidence="1 6 7">
        <text>[protein]-peptidylproline (omega=180) = [protein]-peptidylproline (omega=0)</text>
        <dbReference type="Rhea" id="RHEA:16237"/>
        <dbReference type="Rhea" id="RHEA-COMP:10747"/>
        <dbReference type="Rhea" id="RHEA-COMP:10748"/>
        <dbReference type="ChEBI" id="CHEBI:83833"/>
        <dbReference type="ChEBI" id="CHEBI:83834"/>
        <dbReference type="EC" id="5.2.1.8"/>
    </reaction>
</comment>
<evidence type="ECO:0000256" key="3">
    <source>
        <dbReference type="ARBA" id="ARBA00022729"/>
    </source>
</evidence>
<evidence type="ECO:0000256" key="4">
    <source>
        <dbReference type="ARBA" id="ARBA00023110"/>
    </source>
</evidence>
<dbReference type="InterPro" id="IPR036944">
    <property type="entry name" value="PPIase_FKBP_N_sf"/>
</dbReference>